<evidence type="ECO:0000259" key="1">
    <source>
        <dbReference type="Pfam" id="PF14534"/>
    </source>
</evidence>
<accession>A0A1K1RAW2</accession>
<dbReference type="OrthoDB" id="5383110at2"/>
<reference evidence="2 3" key="1">
    <citation type="submission" date="2016-11" db="EMBL/GenBank/DDBJ databases">
        <authorList>
            <person name="Jaros S."/>
            <person name="Januszkiewicz K."/>
            <person name="Wedrychowicz H."/>
        </authorList>
    </citation>
    <scope>NUCLEOTIDE SEQUENCE [LARGE SCALE GENOMIC DNA]</scope>
    <source>
        <strain evidence="2 3">CGMCC 1.12145</strain>
    </source>
</reference>
<dbReference type="Pfam" id="PF14534">
    <property type="entry name" value="DUF4440"/>
    <property type="match status" value="1"/>
</dbReference>
<protein>
    <recommendedName>
        <fullName evidence="1">DUF4440 domain-containing protein</fullName>
    </recommendedName>
</protein>
<name>A0A1K1RAW2_9FLAO</name>
<dbReference type="RefSeq" id="WP_083564971.1">
    <property type="nucleotide sequence ID" value="NZ_FPJE01000021.1"/>
</dbReference>
<gene>
    <name evidence="2" type="ORF">SAMN02927921_03344</name>
</gene>
<keyword evidence="3" id="KW-1185">Reference proteome</keyword>
<sequence>MKTLYLLLPALCLFIMSGCKEVRKEHPVPEPAQEQSTNTSEASAKALEAAVEQLRKAIITPEAELLDSLTADALSYGHSSGLIQDKATFTDDLLHGAFDFTSVDFTDQQITVSGTTAVVRHIFHAEATRTGEAVTIRIGVILVYVMQDGRWKLLARQAYKL</sequence>
<dbReference type="InterPro" id="IPR027843">
    <property type="entry name" value="DUF4440"/>
</dbReference>
<dbReference type="InterPro" id="IPR032710">
    <property type="entry name" value="NTF2-like_dom_sf"/>
</dbReference>
<dbReference type="Gene3D" id="3.10.450.50">
    <property type="match status" value="1"/>
</dbReference>
<organism evidence="2 3">
    <name type="scientific">Sinomicrobium oceani</name>
    <dbReference type="NCBI Taxonomy" id="1150368"/>
    <lineage>
        <taxon>Bacteria</taxon>
        <taxon>Pseudomonadati</taxon>
        <taxon>Bacteroidota</taxon>
        <taxon>Flavobacteriia</taxon>
        <taxon>Flavobacteriales</taxon>
        <taxon>Flavobacteriaceae</taxon>
        <taxon>Sinomicrobium</taxon>
    </lineage>
</organism>
<evidence type="ECO:0000313" key="2">
    <source>
        <dbReference type="EMBL" id="SFW68947.1"/>
    </source>
</evidence>
<dbReference type="EMBL" id="FPJE01000021">
    <property type="protein sequence ID" value="SFW68947.1"/>
    <property type="molecule type" value="Genomic_DNA"/>
</dbReference>
<dbReference type="AlphaFoldDB" id="A0A1K1RAW2"/>
<evidence type="ECO:0000313" key="3">
    <source>
        <dbReference type="Proteomes" id="UP000182248"/>
    </source>
</evidence>
<dbReference type="PROSITE" id="PS51257">
    <property type="entry name" value="PROKAR_LIPOPROTEIN"/>
    <property type="match status" value="1"/>
</dbReference>
<dbReference type="SUPFAM" id="SSF54427">
    <property type="entry name" value="NTF2-like"/>
    <property type="match status" value="1"/>
</dbReference>
<feature type="domain" description="DUF4440" evidence="1">
    <location>
        <begin position="47"/>
        <end position="153"/>
    </location>
</feature>
<proteinExistence type="predicted"/>
<dbReference type="STRING" id="1150368.SAMN02927921_03344"/>
<dbReference type="Proteomes" id="UP000182248">
    <property type="component" value="Unassembled WGS sequence"/>
</dbReference>